<dbReference type="Pfam" id="PF07859">
    <property type="entry name" value="Abhydrolase_3"/>
    <property type="match status" value="1"/>
</dbReference>
<gene>
    <name evidence="4" type="ORF">DM02DRAFT_619646</name>
</gene>
<evidence type="ECO:0000259" key="3">
    <source>
        <dbReference type="Pfam" id="PF07859"/>
    </source>
</evidence>
<dbReference type="InterPro" id="IPR029058">
    <property type="entry name" value="AB_hydrolase_fold"/>
</dbReference>
<feature type="transmembrane region" description="Helical" evidence="2">
    <location>
        <begin position="12"/>
        <end position="33"/>
    </location>
</feature>
<feature type="domain" description="Alpha/beta hydrolase fold-3" evidence="3">
    <location>
        <begin position="134"/>
        <end position="347"/>
    </location>
</feature>
<keyword evidence="1 4" id="KW-0378">Hydrolase</keyword>
<keyword evidence="2" id="KW-1133">Transmembrane helix</keyword>
<dbReference type="Proteomes" id="UP000244855">
    <property type="component" value="Unassembled WGS sequence"/>
</dbReference>
<dbReference type="GO" id="GO:0016787">
    <property type="term" value="F:hydrolase activity"/>
    <property type="evidence" value="ECO:0007669"/>
    <property type="project" value="UniProtKB-KW"/>
</dbReference>
<dbReference type="InterPro" id="IPR050300">
    <property type="entry name" value="GDXG_lipolytic_enzyme"/>
</dbReference>
<reference evidence="4 5" key="1">
    <citation type="journal article" date="2018" name="Sci. Rep.">
        <title>Comparative genomics provides insights into the lifestyle and reveals functional heterogeneity of dark septate endophytic fungi.</title>
        <authorList>
            <person name="Knapp D.G."/>
            <person name="Nemeth J.B."/>
            <person name="Barry K."/>
            <person name="Hainaut M."/>
            <person name="Henrissat B."/>
            <person name="Johnson J."/>
            <person name="Kuo A."/>
            <person name="Lim J.H.P."/>
            <person name="Lipzen A."/>
            <person name="Nolan M."/>
            <person name="Ohm R.A."/>
            <person name="Tamas L."/>
            <person name="Grigoriev I.V."/>
            <person name="Spatafora J.W."/>
            <person name="Nagy L.G."/>
            <person name="Kovacs G.M."/>
        </authorList>
    </citation>
    <scope>NUCLEOTIDE SEQUENCE [LARGE SCALE GENOMIC DNA]</scope>
    <source>
        <strain evidence="4 5">DSE2036</strain>
    </source>
</reference>
<keyword evidence="2" id="KW-0812">Transmembrane</keyword>
<dbReference type="AlphaFoldDB" id="A0A2V1D4E3"/>
<dbReference type="STRING" id="97972.A0A2V1D4E3"/>
<evidence type="ECO:0000256" key="1">
    <source>
        <dbReference type="ARBA" id="ARBA00022801"/>
    </source>
</evidence>
<keyword evidence="5" id="KW-1185">Reference proteome</keyword>
<dbReference type="SUPFAM" id="SSF53474">
    <property type="entry name" value="alpha/beta-Hydrolases"/>
    <property type="match status" value="1"/>
</dbReference>
<dbReference type="PANTHER" id="PTHR48081:SF17">
    <property type="entry name" value="ALPHA_BETA HYDROLASE FOLD-3 DOMAIN-CONTAINING PROTEIN"/>
    <property type="match status" value="1"/>
</dbReference>
<proteinExistence type="predicted"/>
<evidence type="ECO:0000313" key="5">
    <source>
        <dbReference type="Proteomes" id="UP000244855"/>
    </source>
</evidence>
<dbReference type="OrthoDB" id="2152029at2759"/>
<keyword evidence="2" id="KW-0472">Membrane</keyword>
<evidence type="ECO:0000313" key="4">
    <source>
        <dbReference type="EMBL" id="PVH92896.1"/>
    </source>
</evidence>
<name>A0A2V1D4E3_9PLEO</name>
<dbReference type="PANTHER" id="PTHR48081">
    <property type="entry name" value="AB HYDROLASE SUPERFAMILY PROTEIN C4A8.06C"/>
    <property type="match status" value="1"/>
</dbReference>
<sequence>MTVWSKQPFKTLYTLFFISQLCVLIPISLLRYIPQASRPNARWNLKQCVIRVVAQQLFIYYTKTQASGVSSVEAGHKRAKARFALAEPAEASLYTGVLASGKAQPATVGGLWYPEGVSSEGAAADFKDKKVVLHFPGGAFVLAFGTDGIGHDISHVMQRGLGNSTMTFLAQYRVSKDAGTRFPAALQDLVTIYRHVLSMGVEPHNVILSGDSAAGNLVIGLLRYIEDVDSARLPCPGGAMLWSPWVHVTPTAGRDYESSRNAPRDILTGDLLQWGADAYFPEGTVGEDVKPFISPLGHPFKTSVPLFIHACGSEAFFDPVKGFAQEMSDTEGNRIRFHETEIAPHDLLMSFKGFGLDSEMEIAAKDAHDFFE</sequence>
<protein>
    <submittedName>
        <fullName evidence="4">Alpha/beta hydrolase fold-3 domain-containing protein</fullName>
    </submittedName>
</protein>
<evidence type="ECO:0000256" key="2">
    <source>
        <dbReference type="SAM" id="Phobius"/>
    </source>
</evidence>
<accession>A0A2V1D4E3</accession>
<dbReference type="Gene3D" id="3.40.50.1820">
    <property type="entry name" value="alpha/beta hydrolase"/>
    <property type="match status" value="1"/>
</dbReference>
<dbReference type="InterPro" id="IPR013094">
    <property type="entry name" value="AB_hydrolase_3"/>
</dbReference>
<organism evidence="4 5">
    <name type="scientific">Periconia macrospinosa</name>
    <dbReference type="NCBI Taxonomy" id="97972"/>
    <lineage>
        <taxon>Eukaryota</taxon>
        <taxon>Fungi</taxon>
        <taxon>Dikarya</taxon>
        <taxon>Ascomycota</taxon>
        <taxon>Pezizomycotina</taxon>
        <taxon>Dothideomycetes</taxon>
        <taxon>Pleosporomycetidae</taxon>
        <taxon>Pleosporales</taxon>
        <taxon>Massarineae</taxon>
        <taxon>Periconiaceae</taxon>
        <taxon>Periconia</taxon>
    </lineage>
</organism>
<dbReference type="EMBL" id="KZ805635">
    <property type="protein sequence ID" value="PVH92896.1"/>
    <property type="molecule type" value="Genomic_DNA"/>
</dbReference>